<name>A0A9Q0E4L0_9TELE</name>
<protein>
    <submittedName>
        <fullName evidence="2">Uncharacterized protein</fullName>
    </submittedName>
</protein>
<keyword evidence="3" id="KW-1185">Reference proteome</keyword>
<reference evidence="2" key="1">
    <citation type="submission" date="2022-07" db="EMBL/GenBank/DDBJ databases">
        <title>Chromosome-level genome of Muraenolepis orangiensis.</title>
        <authorList>
            <person name="Kim J."/>
        </authorList>
    </citation>
    <scope>NUCLEOTIDE SEQUENCE</scope>
    <source>
        <strain evidence="2">KU_S4_2022</strain>
        <tissue evidence="2">Muscle</tissue>
    </source>
</reference>
<dbReference type="AlphaFoldDB" id="A0A9Q0E4L0"/>
<feature type="region of interest" description="Disordered" evidence="1">
    <location>
        <begin position="1"/>
        <end position="71"/>
    </location>
</feature>
<evidence type="ECO:0000313" key="2">
    <source>
        <dbReference type="EMBL" id="KAJ3599206.1"/>
    </source>
</evidence>
<gene>
    <name evidence="2" type="ORF">NHX12_033169</name>
</gene>
<evidence type="ECO:0000256" key="1">
    <source>
        <dbReference type="SAM" id="MobiDB-lite"/>
    </source>
</evidence>
<evidence type="ECO:0000313" key="3">
    <source>
        <dbReference type="Proteomes" id="UP001148018"/>
    </source>
</evidence>
<dbReference type="EMBL" id="JANIIK010000048">
    <property type="protein sequence ID" value="KAJ3599206.1"/>
    <property type="molecule type" value="Genomic_DNA"/>
</dbReference>
<sequence length="71" mass="7605">MAAPGSKRISGMKRQLGLLQPRRPSGTTGKIHSKDHRLDAGTLGLTGSPGETFRSTSPRLRRHTAADGGRR</sequence>
<proteinExistence type="predicted"/>
<dbReference type="Proteomes" id="UP001148018">
    <property type="component" value="Unassembled WGS sequence"/>
</dbReference>
<organism evidence="2 3">
    <name type="scientific">Muraenolepis orangiensis</name>
    <name type="common">Patagonian moray cod</name>
    <dbReference type="NCBI Taxonomy" id="630683"/>
    <lineage>
        <taxon>Eukaryota</taxon>
        <taxon>Metazoa</taxon>
        <taxon>Chordata</taxon>
        <taxon>Craniata</taxon>
        <taxon>Vertebrata</taxon>
        <taxon>Euteleostomi</taxon>
        <taxon>Actinopterygii</taxon>
        <taxon>Neopterygii</taxon>
        <taxon>Teleostei</taxon>
        <taxon>Neoteleostei</taxon>
        <taxon>Acanthomorphata</taxon>
        <taxon>Zeiogadaria</taxon>
        <taxon>Gadariae</taxon>
        <taxon>Gadiformes</taxon>
        <taxon>Muraenolepidoidei</taxon>
        <taxon>Muraenolepididae</taxon>
        <taxon>Muraenolepis</taxon>
    </lineage>
</organism>
<comment type="caution">
    <text evidence="2">The sequence shown here is derived from an EMBL/GenBank/DDBJ whole genome shotgun (WGS) entry which is preliminary data.</text>
</comment>
<accession>A0A9Q0E4L0</accession>